<dbReference type="RefSeq" id="WP_129718999.1">
    <property type="nucleotide sequence ID" value="NZ_PRLK01000014.1"/>
</dbReference>
<name>A0ABY0FHK3_9BACT</name>
<keyword evidence="2" id="KW-0812">Transmembrane</keyword>
<keyword evidence="2" id="KW-0472">Membrane</keyword>
<reference evidence="3 4" key="2">
    <citation type="journal article" date="2020" name="Cell Rep.">
        <title>Acquisition and Adaptation of Ultra-small Parasitic Reduced Genome Bacteria to Mammalian Hosts.</title>
        <authorList>
            <person name="McLean J.S."/>
            <person name="Bor B."/>
            <person name="Kerns K.A."/>
            <person name="Liu Q."/>
            <person name="To T.T."/>
            <person name="Solden L."/>
            <person name="Hendrickson E.L."/>
            <person name="Wrighton K."/>
            <person name="Shi W."/>
            <person name="He X."/>
        </authorList>
    </citation>
    <scope>NUCLEOTIDE SEQUENCE [LARGE SCALE GENOMIC DNA]</scope>
    <source>
        <strain evidence="3 4">TM7_CMJM_G6_1_HOT_870</strain>
    </source>
</reference>
<sequence length="189" mass="21550">MKINKQKPKKYKLYIAIIILFVLIAGAIYYSLNILNNKKDNPTNNSPTSVKEESQPKKQEISNSELIKNKEEKITNSDTPQKPVQNKKENPTYTVSMFTSYEYIGKNIEIRGEISNLSIDQGSCKITLNGPNNQIITKNTELLPSPQTTSCRTTLIDTSNMNKGNWIYKLSFDQNNIHGETNEIKFEVK</sequence>
<evidence type="ECO:0000256" key="2">
    <source>
        <dbReference type="SAM" id="Phobius"/>
    </source>
</evidence>
<evidence type="ECO:0000313" key="4">
    <source>
        <dbReference type="Proteomes" id="UP001190925"/>
    </source>
</evidence>
<proteinExistence type="predicted"/>
<comment type="caution">
    <text evidence="3">The sequence shown here is derived from an EMBL/GenBank/DDBJ whole genome shotgun (WGS) entry which is preliminary data.</text>
</comment>
<keyword evidence="2" id="KW-1133">Transmembrane helix</keyword>
<feature type="transmembrane region" description="Helical" evidence="2">
    <location>
        <begin position="12"/>
        <end position="32"/>
    </location>
</feature>
<accession>A0ABY0FHK3</accession>
<evidence type="ECO:0000256" key="1">
    <source>
        <dbReference type="SAM" id="MobiDB-lite"/>
    </source>
</evidence>
<reference evidence="3 4" key="1">
    <citation type="journal article" date="2018" name="bioRxiv">
        <title>Evidence of independent acquisition and adaption of ultra-small bacteria to human hosts across the highly diverse yet reduced genomes of the phylum Saccharibacteria.</title>
        <authorList>
            <person name="McLean J.S."/>
            <person name="Bor B."/>
            <person name="To T.T."/>
            <person name="Liu Q."/>
            <person name="Kearns K.A."/>
            <person name="Solden L.M."/>
            <person name="Wrighton K.C."/>
            <person name="He X."/>
            <person name="Shi W."/>
        </authorList>
    </citation>
    <scope>NUCLEOTIDE SEQUENCE [LARGE SCALE GENOMIC DNA]</scope>
    <source>
        <strain evidence="3 4">TM7_CMJM_G6_1_HOT_870</strain>
    </source>
</reference>
<feature type="compositionally biased region" description="Basic and acidic residues" evidence="1">
    <location>
        <begin position="50"/>
        <end position="60"/>
    </location>
</feature>
<evidence type="ECO:0000313" key="3">
    <source>
        <dbReference type="EMBL" id="RYC72299.1"/>
    </source>
</evidence>
<dbReference type="Proteomes" id="UP001190925">
    <property type="component" value="Unassembled WGS sequence"/>
</dbReference>
<gene>
    <name evidence="3" type="ORF">G6CMJM_00608</name>
</gene>
<keyword evidence="4" id="KW-1185">Reference proteome</keyword>
<organism evidence="3 4">
    <name type="scientific">Candidatus Nanogingivalis gingivitcus</name>
    <dbReference type="NCBI Taxonomy" id="2171992"/>
    <lineage>
        <taxon>Bacteria</taxon>
        <taxon>Candidatus Saccharimonadota</taxon>
        <taxon>Candidatus Nanosyncoccalia</taxon>
        <taxon>Candidatus Nanogingivales</taxon>
        <taxon>Candidatus Nanogingivalaceae</taxon>
        <taxon>Candidatus Nanogingivalis</taxon>
    </lineage>
</organism>
<feature type="region of interest" description="Disordered" evidence="1">
    <location>
        <begin position="39"/>
        <end position="91"/>
    </location>
</feature>
<dbReference type="EMBL" id="PRLK01000014">
    <property type="protein sequence ID" value="RYC72299.1"/>
    <property type="molecule type" value="Genomic_DNA"/>
</dbReference>
<protein>
    <submittedName>
        <fullName evidence="3">Uncharacterized protein</fullName>
    </submittedName>
</protein>